<comment type="caution">
    <text evidence="2">The sequence shown here is derived from an EMBL/GenBank/DDBJ whole genome shotgun (WGS) entry which is preliminary data.</text>
</comment>
<proteinExistence type="predicted"/>
<name>A0ABQ3TS94_STRHY</name>
<feature type="compositionally biased region" description="Basic and acidic residues" evidence="1">
    <location>
        <begin position="1"/>
        <end position="12"/>
    </location>
</feature>
<evidence type="ECO:0000256" key="1">
    <source>
        <dbReference type="SAM" id="MobiDB-lite"/>
    </source>
</evidence>
<sequence>MTGGAEKGRRSGTDGAARGVRRAGYGKPCGACGAGGAGSRAVRAVRGKRAVRAAHAGACGACGACGARKACGAAVRTVRGKACGAGKPGGGAGQLRAVLSQVRFPVTARHSPHQPAANQM</sequence>
<feature type="region of interest" description="Disordered" evidence="1">
    <location>
        <begin position="1"/>
        <end position="24"/>
    </location>
</feature>
<dbReference type="EMBL" id="BNEK01000002">
    <property type="protein sequence ID" value="GHJ26208.1"/>
    <property type="molecule type" value="Genomic_DNA"/>
</dbReference>
<dbReference type="Proteomes" id="UP001054854">
    <property type="component" value="Unassembled WGS sequence"/>
</dbReference>
<organism evidence="2 3">
    <name type="scientific">Streptomyces hygroscopicus</name>
    <dbReference type="NCBI Taxonomy" id="1912"/>
    <lineage>
        <taxon>Bacteria</taxon>
        <taxon>Bacillati</taxon>
        <taxon>Actinomycetota</taxon>
        <taxon>Actinomycetes</taxon>
        <taxon>Kitasatosporales</taxon>
        <taxon>Streptomycetaceae</taxon>
        <taxon>Streptomyces</taxon>
        <taxon>Streptomyces violaceusniger group</taxon>
    </lineage>
</organism>
<keyword evidence="3" id="KW-1185">Reference proteome</keyword>
<evidence type="ECO:0000313" key="2">
    <source>
        <dbReference type="EMBL" id="GHJ26208.1"/>
    </source>
</evidence>
<evidence type="ECO:0000313" key="3">
    <source>
        <dbReference type="Proteomes" id="UP001054854"/>
    </source>
</evidence>
<feature type="compositionally biased region" description="Low complexity" evidence="1">
    <location>
        <begin position="15"/>
        <end position="24"/>
    </location>
</feature>
<reference evidence="2" key="1">
    <citation type="submission" date="2024-05" db="EMBL/GenBank/DDBJ databases">
        <title>Whole genome shotgun sequence of Streptomyces hygroscopicus NBRC 113678.</title>
        <authorList>
            <person name="Komaki H."/>
            <person name="Tamura T."/>
        </authorList>
    </citation>
    <scope>NUCLEOTIDE SEQUENCE</scope>
    <source>
        <strain evidence="2">N11-34</strain>
    </source>
</reference>
<protein>
    <submittedName>
        <fullName evidence="2">Uncharacterized protein</fullName>
    </submittedName>
</protein>
<gene>
    <name evidence="2" type="ORF">TPA0910_06410</name>
</gene>
<accession>A0ABQ3TS94</accession>